<organism evidence="4 5">
    <name type="scientific">Mesomycoplasma bovoculi M165/69</name>
    <dbReference type="NCBI Taxonomy" id="743966"/>
    <lineage>
        <taxon>Bacteria</taxon>
        <taxon>Bacillati</taxon>
        <taxon>Mycoplasmatota</taxon>
        <taxon>Mycoplasmoidales</taxon>
        <taxon>Metamycoplasmataceae</taxon>
        <taxon>Mesomycoplasma</taxon>
    </lineage>
</organism>
<dbReference type="Pfam" id="PF03305">
    <property type="entry name" value="Lipoprotein_X"/>
    <property type="match status" value="1"/>
</dbReference>
<comment type="similarity">
    <text evidence="1">Belongs to the MG185/MG260 family.</text>
</comment>
<dbReference type="Proteomes" id="UP000019229">
    <property type="component" value="Chromosome"/>
</dbReference>
<sequence>MNLSKLKKSKILLPLGSAIGLGSLLVSCGVGSNNSTKTIGDKFAFDTNDDNKLIFGHSFSSSGNETKALTEIVKQWNQTAKNLPGFLPMELLPFAGGYNGATQNIQTFLKSQDKSKIPNIVTNYPSLLAIVNSNEMALPIVHDFKSGTASGSEAEKQLYNTLKEDGIDAFLNYNSEIPLLDSKGIYSLPFAKSSQILSIDKMVLAYIVDKAMNDTTPATIASGDKLFTEISQIKSSNSKYSADLAEVAKIWKEYTSVPESQGGLAGYQFNSQIFDNYEQMVDFADRVVKSFPNSVTQGSDLTRAKAVFGIDNAATSFFSMVAGYNNGDKSKAISVLKGDRVDYKSYWNDKSSPRYQAFKAAYDLLDKGINNKSLYIGGAGEYNSLYLKNHQEAFFIGSSAGYKYNFFPKGKTQFLVKYTDSAGNQKTTTSLDAKYAAIIDKNTTFKKLEEKTSKNGTKYTSYTISGPSGKGKKIAEETKTQLEEMIKTIGDKSYLLFTAASAPKDIDPKTIEKLNAPDSFKYLPFLLKTYISSEQQNTSSKLNEDEMETLAGPEKFDSNSQKNSIVSQGADLIAIHANKKEDEAVRVFLNWLLNTKVEFGQGQQLTPIEYWVQQTSYIAPYKSTFENKAFANDSNAGKRITWTEFNKFLSTDNANNKYQLIYDTADASSAKFRDGLGTTMSAVLSKAQSGEKVDFDQFLEELGKNLGPKFK</sequence>
<keyword evidence="4" id="KW-0449">Lipoprotein</keyword>
<accession>W5UTW3</accession>
<keyword evidence="5" id="KW-1185">Reference proteome</keyword>
<feature type="domain" description="Mycoplasma lipoprotein C-terminal" evidence="2">
    <location>
        <begin position="567"/>
        <end position="685"/>
    </location>
</feature>
<evidence type="ECO:0000259" key="3">
    <source>
        <dbReference type="Pfam" id="PF03305"/>
    </source>
</evidence>
<dbReference type="eggNOG" id="COG1653">
    <property type="taxonomic scope" value="Bacteria"/>
</dbReference>
<proteinExistence type="inferred from homology"/>
<dbReference type="KEGG" id="mbc:MYB_02670"/>
<dbReference type="STRING" id="743966.MYB_02670"/>
<dbReference type="InterPro" id="IPR054825">
    <property type="entry name" value="P68-like"/>
</dbReference>
<dbReference type="PATRIC" id="fig|743966.3.peg.537"/>
<dbReference type="EMBL" id="CP007154">
    <property type="protein sequence ID" value="AHH45536.1"/>
    <property type="molecule type" value="Genomic_DNA"/>
</dbReference>
<dbReference type="InterPro" id="IPR004984">
    <property type="entry name" value="Mycoplasma_lipoprotein_cen_dom"/>
</dbReference>
<reference evidence="4 5" key="1">
    <citation type="journal article" date="2014" name="Genome Announc.">
        <title>Complete Genome Sequence of Mycoplasma bovoculi Strain M165/69T (ATCC 29104).</title>
        <authorList>
            <person name="Calcutt M.J."/>
            <person name="Foecking M.F."/>
        </authorList>
    </citation>
    <scope>NUCLEOTIDE SEQUENCE [LARGE SCALE GENOMIC DNA]</scope>
    <source>
        <strain evidence="4">M165/69</strain>
    </source>
</reference>
<gene>
    <name evidence="4" type="ORF">MYB_02670</name>
</gene>
<dbReference type="PROSITE" id="PS00018">
    <property type="entry name" value="EF_HAND_1"/>
    <property type="match status" value="1"/>
</dbReference>
<protein>
    <submittedName>
        <fullName evidence="4">Putative lipoprotein</fullName>
    </submittedName>
</protein>
<dbReference type="InterPro" id="IPR018247">
    <property type="entry name" value="EF_Hand_1_Ca_BS"/>
</dbReference>
<dbReference type="NCBIfam" id="NF045826">
    <property type="entry name" value="lipo_P68"/>
    <property type="match status" value="1"/>
</dbReference>
<name>W5UTW3_9BACT</name>
<dbReference type="OrthoDB" id="393769at2"/>
<evidence type="ECO:0000256" key="1">
    <source>
        <dbReference type="ARBA" id="ARBA00009031"/>
    </source>
</evidence>
<dbReference type="AlphaFoldDB" id="W5UTW3"/>
<evidence type="ECO:0000313" key="4">
    <source>
        <dbReference type="EMBL" id="AHH45536.1"/>
    </source>
</evidence>
<dbReference type="InterPro" id="IPR004890">
    <property type="entry name" value="Lipoprotein_10_C"/>
</dbReference>
<dbReference type="Pfam" id="PF03202">
    <property type="entry name" value="Lipoprotein_10"/>
    <property type="match status" value="1"/>
</dbReference>
<evidence type="ECO:0000313" key="5">
    <source>
        <dbReference type="Proteomes" id="UP000019229"/>
    </source>
</evidence>
<dbReference type="HOGENOM" id="CLU_017227_1_0_14"/>
<dbReference type="RefSeq" id="WP_022935094.1">
    <property type="nucleotide sequence ID" value="NZ_CP007154.1"/>
</dbReference>
<evidence type="ECO:0000259" key="2">
    <source>
        <dbReference type="Pfam" id="PF03202"/>
    </source>
</evidence>
<feature type="domain" description="Mycoplasma lipoprotein central" evidence="3">
    <location>
        <begin position="245"/>
        <end position="409"/>
    </location>
</feature>
<dbReference type="PROSITE" id="PS51257">
    <property type="entry name" value="PROKAR_LIPOPROTEIN"/>
    <property type="match status" value="1"/>
</dbReference>